<dbReference type="Gene3D" id="3.30.160.660">
    <property type="match status" value="1"/>
</dbReference>
<organism evidence="2 3">
    <name type="scientific">Cribrihabitans marinus</name>
    <dbReference type="NCBI Taxonomy" id="1227549"/>
    <lineage>
        <taxon>Bacteria</taxon>
        <taxon>Pseudomonadati</taxon>
        <taxon>Pseudomonadota</taxon>
        <taxon>Alphaproteobacteria</taxon>
        <taxon>Rhodobacterales</taxon>
        <taxon>Paracoccaceae</taxon>
        <taxon>Cribrihabitans</taxon>
    </lineage>
</organism>
<evidence type="ECO:0000259" key="1">
    <source>
        <dbReference type="PROSITE" id="PS51664"/>
    </source>
</evidence>
<protein>
    <submittedName>
        <fullName evidence="2">YcaO-like family protein</fullName>
    </submittedName>
</protein>
<dbReference type="AlphaFoldDB" id="A0A1H7D8M8"/>
<gene>
    <name evidence="2" type="ORF">SAMN05444007_11046</name>
</gene>
<dbReference type="Pfam" id="PF02624">
    <property type="entry name" value="YcaO"/>
    <property type="match status" value="1"/>
</dbReference>
<feature type="domain" description="YcaO" evidence="1">
    <location>
        <begin position="1"/>
        <end position="296"/>
    </location>
</feature>
<evidence type="ECO:0000313" key="3">
    <source>
        <dbReference type="Proteomes" id="UP000199379"/>
    </source>
</evidence>
<dbReference type="OrthoDB" id="2379922at2"/>
<proteinExistence type="predicted"/>
<dbReference type="InterPro" id="IPR003776">
    <property type="entry name" value="YcaO-like_dom"/>
</dbReference>
<dbReference type="Proteomes" id="UP000199379">
    <property type="component" value="Unassembled WGS sequence"/>
</dbReference>
<name>A0A1H7D8M8_9RHOB</name>
<keyword evidence="3" id="KW-1185">Reference proteome</keyword>
<accession>A0A1H7D8M8</accession>
<dbReference type="PROSITE" id="PS51664">
    <property type="entry name" value="YCAO"/>
    <property type="match status" value="1"/>
</dbReference>
<dbReference type="EMBL" id="FNYD01000010">
    <property type="protein sequence ID" value="SEJ97684.1"/>
    <property type="molecule type" value="Genomic_DNA"/>
</dbReference>
<sequence>MPSPNLRDENLEIRASAGAVVVSTMPDVPTLFLAASASNWSGGVVSATGVGRTARDARRRHDAERRERRAAVVMPAPAGLSGMAAGDDGPDAVLRRALCEMIERWTCLGWWHGASDVRALAPGAQAARAFFDARAAWPRRRERKTGLVQLGAGGLPPVLVAWSCDGAGRSICFGAACRPNASDAALGALRELYQMEFGLALERHRATRGVTLSPASQAVLSRAHGLTLDGVQARLLPQGKATEAPAEDPAHALRRAGLRWSIESAPADPGVLRVSSPDLMPPSGHVRWPFYISAGP</sequence>
<evidence type="ECO:0000313" key="2">
    <source>
        <dbReference type="EMBL" id="SEJ97684.1"/>
    </source>
</evidence>
<reference evidence="2 3" key="1">
    <citation type="submission" date="2016-10" db="EMBL/GenBank/DDBJ databases">
        <authorList>
            <person name="de Groot N.N."/>
        </authorList>
    </citation>
    <scope>NUCLEOTIDE SEQUENCE [LARGE SCALE GENOMIC DNA]</scope>
    <source>
        <strain evidence="2 3">DSM 29340</strain>
    </source>
</reference>
<dbReference type="STRING" id="1227549.SAMN05444007_11046"/>